<dbReference type="InterPro" id="IPR036541">
    <property type="entry name" value="PLipase_A1_sf"/>
</dbReference>
<keyword evidence="14 17" id="KW-0998">Cell outer membrane</keyword>
<keyword evidence="11 17" id="KW-0442">Lipid degradation</keyword>
<feature type="binding site" description="in dimeric form" evidence="16">
    <location>
        <position position="292"/>
    </location>
    <ligand>
        <name>Ca(2+)</name>
        <dbReference type="ChEBI" id="CHEBI:29108"/>
        <label>1</label>
    </ligand>
</feature>
<dbReference type="OrthoDB" id="188433at2"/>
<dbReference type="GO" id="GO:0016042">
    <property type="term" value="P:lipid catabolic process"/>
    <property type="evidence" value="ECO:0007669"/>
    <property type="project" value="UniProtKB-KW"/>
</dbReference>
<dbReference type="AlphaFoldDB" id="A0A5C0B5I8"/>
<organism evidence="18 19">
    <name type="scientific">Pigmentiphaga aceris</name>
    <dbReference type="NCBI Taxonomy" id="1940612"/>
    <lineage>
        <taxon>Bacteria</taxon>
        <taxon>Pseudomonadati</taxon>
        <taxon>Pseudomonadota</taxon>
        <taxon>Betaproteobacteria</taxon>
        <taxon>Burkholderiales</taxon>
        <taxon>Alcaligenaceae</taxon>
        <taxon>Pigmentiphaga</taxon>
    </lineage>
</organism>
<dbReference type="EMBL" id="CP043046">
    <property type="protein sequence ID" value="QEI09525.1"/>
    <property type="molecule type" value="Genomic_DNA"/>
</dbReference>
<gene>
    <name evidence="18" type="ORF">FXN63_23400</name>
</gene>
<comment type="similarity">
    <text evidence="3 17">Belongs to the phospholipase A1 family.</text>
</comment>
<sequence>MSCFARAPLALALSLGLAAAAQAGVTFRFDRPQASPGQQVFVEATFFNDGNAVANWQTPRELVLQWRNAQGVLIRTLAKVDRKDSTPLEIPVGNFVRTRWAAEVPSQAEGVQTVTVEGEPVLLALDTRPGNVAAAVAPAPAPLVDPRTGTVLPASAVPPLGESPITPLSNNSDFETATLQRFRSAVSSYEPVYFSLGTASDTTARFQISLKYRLFQPADDKNPRFVDNLYFGYTQTSLWDLGADSAPFRDSSYKPAFFWLSDRVWESENRRWSLGTEAGFQHESNGKDGADSRSLNNFYAQPLLRYRLDQGSTLSFGPKLRTYMSLENNPDIREYRGNVDWLVKWTQDDGMMLSALARKGNSKGSVQVDFAYPLRTEWLSNLNGYLHLQVFRGYGETLLEYNKRAETQARIGLMIVR</sequence>
<accession>A0A5C0B5I8</accession>
<feature type="chain" id="PRO_5023154017" description="Phospholipase A1" evidence="17">
    <location>
        <begin position="24"/>
        <end position="417"/>
    </location>
</feature>
<dbReference type="GO" id="GO:0004623">
    <property type="term" value="F:phospholipase A2 activity"/>
    <property type="evidence" value="ECO:0007669"/>
    <property type="project" value="UniProtKB-EC"/>
</dbReference>
<dbReference type="PANTHER" id="PTHR40457:SF1">
    <property type="entry name" value="PHOSPHOLIPASE A1"/>
    <property type="match status" value="1"/>
</dbReference>
<evidence type="ECO:0000256" key="15">
    <source>
        <dbReference type="PIRSR" id="PIRSR603187-1"/>
    </source>
</evidence>
<reference evidence="18 19" key="1">
    <citation type="submission" date="2019-08" db="EMBL/GenBank/DDBJ databases">
        <title>Amphibian skin-associated Pigmentiphaga: genome sequence and occurrence across geography and hosts.</title>
        <authorList>
            <person name="Bletz M.C."/>
            <person name="Bunk B."/>
            <person name="Sproeer C."/>
            <person name="Biwer P."/>
            <person name="Reiter S."/>
            <person name="Rabemananjara F.C.E."/>
            <person name="Schulz S."/>
            <person name="Overmann J."/>
            <person name="Vences M."/>
        </authorList>
    </citation>
    <scope>NUCLEOTIDE SEQUENCE [LARGE SCALE GENOMIC DNA]</scope>
    <source>
        <strain evidence="18 19">Mada1488</strain>
    </source>
</reference>
<dbReference type="EC" id="3.1.1.4" evidence="17"/>
<keyword evidence="8 17" id="KW-0732">Signal</keyword>
<evidence type="ECO:0000256" key="9">
    <source>
        <dbReference type="ARBA" id="ARBA00022801"/>
    </source>
</evidence>
<keyword evidence="19" id="KW-1185">Reference proteome</keyword>
<evidence type="ECO:0000256" key="13">
    <source>
        <dbReference type="ARBA" id="ARBA00023136"/>
    </source>
</evidence>
<dbReference type="KEGG" id="pacr:FXN63_23400"/>
<evidence type="ECO:0000256" key="17">
    <source>
        <dbReference type="RuleBase" id="RU366027"/>
    </source>
</evidence>
<evidence type="ECO:0000256" key="14">
    <source>
        <dbReference type="ARBA" id="ARBA00023237"/>
    </source>
</evidence>
<evidence type="ECO:0000256" key="6">
    <source>
        <dbReference type="ARBA" id="ARBA00022692"/>
    </source>
</evidence>
<dbReference type="InterPro" id="IPR003187">
    <property type="entry name" value="PLipase_A1"/>
</dbReference>
<dbReference type="Proteomes" id="UP000325161">
    <property type="component" value="Chromosome"/>
</dbReference>
<keyword evidence="9 17" id="KW-0378">Hydrolase</keyword>
<comment type="subunit">
    <text evidence="4 17">Homodimer; dimerization is reversible, and the dimeric form is the active one.</text>
</comment>
<evidence type="ECO:0000256" key="3">
    <source>
        <dbReference type="ARBA" id="ARBA00010525"/>
    </source>
</evidence>
<keyword evidence="5" id="KW-1134">Transmembrane beta strand</keyword>
<dbReference type="PANTHER" id="PTHR40457">
    <property type="entry name" value="PHOSPHOLIPASE A1"/>
    <property type="match status" value="1"/>
</dbReference>
<feature type="active site" description="Nucleophile" evidence="15">
    <location>
        <position position="284"/>
    </location>
</feature>
<evidence type="ECO:0000256" key="4">
    <source>
        <dbReference type="ARBA" id="ARBA00011702"/>
    </source>
</evidence>
<keyword evidence="13" id="KW-0472">Membrane</keyword>
<evidence type="ECO:0000313" key="19">
    <source>
        <dbReference type="Proteomes" id="UP000325161"/>
    </source>
</evidence>
<proteinExistence type="inferred from homology"/>
<name>A0A5C0B5I8_9BURK</name>
<comment type="cofactor">
    <cofactor evidence="17">
        <name>Ca(2+)</name>
        <dbReference type="ChEBI" id="CHEBI:29108"/>
    </cofactor>
    <text evidence="17">Binds 1 Ca(2+) ion per monomer. In the dimeric form the Ca(2+) is bound by different amino acids with binding of each Ca(2+) shared with ligands coming from each monomer. The Ca(2+) ion may have a role in catalysis.</text>
</comment>
<dbReference type="GO" id="GO:0008970">
    <property type="term" value="F:phospholipase A1 activity"/>
    <property type="evidence" value="ECO:0007669"/>
    <property type="project" value="UniProtKB-EC"/>
</dbReference>
<comment type="catalytic activity">
    <reaction evidence="2 17">
        <text>a 1,2-diacyl-sn-glycero-3-phosphocholine + H2O = a 1-acyl-sn-glycero-3-phosphocholine + a fatty acid + H(+)</text>
        <dbReference type="Rhea" id="RHEA:15801"/>
        <dbReference type="ChEBI" id="CHEBI:15377"/>
        <dbReference type="ChEBI" id="CHEBI:15378"/>
        <dbReference type="ChEBI" id="CHEBI:28868"/>
        <dbReference type="ChEBI" id="CHEBI:57643"/>
        <dbReference type="ChEBI" id="CHEBI:58168"/>
        <dbReference type="EC" id="3.1.1.4"/>
    </reaction>
</comment>
<keyword evidence="10 16" id="KW-0106">Calcium</keyword>
<dbReference type="Pfam" id="PF02253">
    <property type="entry name" value="PLA1"/>
    <property type="match status" value="1"/>
</dbReference>
<comment type="subcellular location">
    <subcellularLocation>
        <location evidence="17">Cell outer membrane</location>
        <topology evidence="17">Multi-pass membrane protein</topology>
    </subcellularLocation>
    <text evidence="17">One of the very few enzymes located there.</text>
</comment>
<evidence type="ECO:0000256" key="2">
    <source>
        <dbReference type="ARBA" id="ARBA00001604"/>
    </source>
</evidence>
<evidence type="ECO:0000256" key="5">
    <source>
        <dbReference type="ARBA" id="ARBA00022452"/>
    </source>
</evidence>
<evidence type="ECO:0000256" key="1">
    <source>
        <dbReference type="ARBA" id="ARBA00000111"/>
    </source>
</evidence>
<evidence type="ECO:0000256" key="10">
    <source>
        <dbReference type="ARBA" id="ARBA00022837"/>
    </source>
</evidence>
<feature type="signal peptide" evidence="17">
    <location>
        <begin position="1"/>
        <end position="23"/>
    </location>
</feature>
<protein>
    <recommendedName>
        <fullName evidence="17">Phospholipase A1</fullName>
        <ecNumber evidence="17">3.1.1.32</ecNumber>
        <ecNumber evidence="17">3.1.1.4</ecNumber>
    </recommendedName>
    <alternativeName>
        <fullName evidence="17">Phosphatidylcholine 1-acylhydrolase</fullName>
    </alternativeName>
</protein>
<keyword evidence="7 16" id="KW-0479">Metal-binding</keyword>
<dbReference type="PRINTS" id="PR01486">
    <property type="entry name" value="PHPHLIPASEA1"/>
</dbReference>
<dbReference type="GO" id="GO:0046872">
    <property type="term" value="F:metal ion binding"/>
    <property type="evidence" value="ECO:0007669"/>
    <property type="project" value="UniProtKB-KW"/>
</dbReference>
<dbReference type="SUPFAM" id="SSF56931">
    <property type="entry name" value="Outer membrane phospholipase A (OMPLA)"/>
    <property type="match status" value="1"/>
</dbReference>
<comment type="catalytic activity">
    <reaction evidence="1 17">
        <text>a 1,2-diacyl-sn-glycero-3-phosphocholine + H2O = a 2-acyl-sn-glycero-3-phosphocholine + a fatty acid + H(+)</text>
        <dbReference type="Rhea" id="RHEA:18689"/>
        <dbReference type="ChEBI" id="CHEBI:15377"/>
        <dbReference type="ChEBI" id="CHEBI:15378"/>
        <dbReference type="ChEBI" id="CHEBI:28868"/>
        <dbReference type="ChEBI" id="CHEBI:57643"/>
        <dbReference type="ChEBI" id="CHEBI:57875"/>
        <dbReference type="EC" id="3.1.1.32"/>
    </reaction>
</comment>
<keyword evidence="12 17" id="KW-0443">Lipid metabolism</keyword>
<evidence type="ECO:0000256" key="12">
    <source>
        <dbReference type="ARBA" id="ARBA00023098"/>
    </source>
</evidence>
<evidence type="ECO:0000256" key="8">
    <source>
        <dbReference type="ARBA" id="ARBA00022729"/>
    </source>
</evidence>
<evidence type="ECO:0000256" key="7">
    <source>
        <dbReference type="ARBA" id="ARBA00022723"/>
    </source>
</evidence>
<evidence type="ECO:0000313" key="18">
    <source>
        <dbReference type="EMBL" id="QEI09525.1"/>
    </source>
</evidence>
<comment type="function">
    <text evidence="17">Hydrolysis of phosphatidylcholine with phospholipase A2 (EC 3.1.1.4) and phospholipase A1 (EC 3.1.1.32) activities.</text>
</comment>
<evidence type="ECO:0000256" key="11">
    <source>
        <dbReference type="ARBA" id="ARBA00022963"/>
    </source>
</evidence>
<dbReference type="Gene3D" id="2.40.230.10">
    <property type="entry name" value="Phospholipase A1"/>
    <property type="match status" value="1"/>
</dbReference>
<evidence type="ECO:0000256" key="16">
    <source>
        <dbReference type="PIRSR" id="PIRSR603187-2"/>
    </source>
</evidence>
<feature type="active site" description="Proton acceptor" evidence="15">
    <location>
        <position position="282"/>
    </location>
</feature>
<keyword evidence="6" id="KW-0812">Transmembrane</keyword>
<dbReference type="GO" id="GO:0009279">
    <property type="term" value="C:cell outer membrane"/>
    <property type="evidence" value="ECO:0007669"/>
    <property type="project" value="UniProtKB-SubCell"/>
</dbReference>
<dbReference type="EC" id="3.1.1.32" evidence="17"/>
<feature type="binding site" description="in dimeric form" evidence="16">
    <location>
        <position position="245"/>
    </location>
    <ligand>
        <name>Ca(2+)</name>
        <dbReference type="ChEBI" id="CHEBI:29108"/>
        <label>1</label>
    </ligand>
</feature>